<protein>
    <submittedName>
        <fullName evidence="1">Uncharacterized protein</fullName>
    </submittedName>
</protein>
<reference evidence="1 2" key="1">
    <citation type="submission" date="2020-02" db="EMBL/GenBank/DDBJ databases">
        <authorList>
            <person name="Ma Q."/>
            <person name="Huang Y."/>
            <person name="Song X."/>
            <person name="Pei D."/>
        </authorList>
    </citation>
    <scope>NUCLEOTIDE SEQUENCE [LARGE SCALE GENOMIC DNA]</scope>
    <source>
        <strain evidence="1">Sxm20200214</strain>
        <tissue evidence="1">Leaf</tissue>
    </source>
</reference>
<sequence>MAAQPLLKVGLRKAISAGHNTLVWSDPWLPTTPAPPPPVPGGPSFNPSLRVSDLINPVSRNWKRDLLLKLVTPADIPLISSLRPSRSPPLNNYCWNHTKSGAYSVKSGYALAMEEIETLEADQVREPSTTALKLKFGSSKLQKDPTFYLAGLSTAHPAIKLLCFLFTEFINKIK</sequence>
<accession>A0A8X7RSH4</accession>
<dbReference type="Proteomes" id="UP000886595">
    <property type="component" value="Unassembled WGS sequence"/>
</dbReference>
<name>A0A8X7RSH4_BRACI</name>
<proteinExistence type="predicted"/>
<dbReference type="OrthoDB" id="1110819at2759"/>
<evidence type="ECO:0000313" key="1">
    <source>
        <dbReference type="EMBL" id="KAG2293292.1"/>
    </source>
</evidence>
<evidence type="ECO:0000313" key="2">
    <source>
        <dbReference type="Proteomes" id="UP000886595"/>
    </source>
</evidence>
<keyword evidence="2" id="KW-1185">Reference proteome</keyword>
<dbReference type="AlphaFoldDB" id="A0A8X7RSH4"/>
<comment type="caution">
    <text evidence="1">The sequence shown here is derived from an EMBL/GenBank/DDBJ whole genome shotgun (WGS) entry which is preliminary data.</text>
</comment>
<organism evidence="1 2">
    <name type="scientific">Brassica carinata</name>
    <name type="common">Ethiopian mustard</name>
    <name type="synonym">Abyssinian cabbage</name>
    <dbReference type="NCBI Taxonomy" id="52824"/>
    <lineage>
        <taxon>Eukaryota</taxon>
        <taxon>Viridiplantae</taxon>
        <taxon>Streptophyta</taxon>
        <taxon>Embryophyta</taxon>
        <taxon>Tracheophyta</taxon>
        <taxon>Spermatophyta</taxon>
        <taxon>Magnoliopsida</taxon>
        <taxon>eudicotyledons</taxon>
        <taxon>Gunneridae</taxon>
        <taxon>Pentapetalae</taxon>
        <taxon>rosids</taxon>
        <taxon>malvids</taxon>
        <taxon>Brassicales</taxon>
        <taxon>Brassicaceae</taxon>
        <taxon>Brassiceae</taxon>
        <taxon>Brassica</taxon>
    </lineage>
</organism>
<gene>
    <name evidence="1" type="ORF">Bca52824_039961</name>
</gene>
<dbReference type="EMBL" id="JAAMPC010000009">
    <property type="protein sequence ID" value="KAG2293292.1"/>
    <property type="molecule type" value="Genomic_DNA"/>
</dbReference>